<proteinExistence type="predicted"/>
<keyword evidence="1" id="KW-0547">Nucleotide-binding</keyword>
<organism evidence="5 6">
    <name type="scientific">Methylomonas methanica</name>
    <dbReference type="NCBI Taxonomy" id="421"/>
    <lineage>
        <taxon>Bacteria</taxon>
        <taxon>Pseudomonadati</taxon>
        <taxon>Pseudomonadota</taxon>
        <taxon>Gammaproteobacteria</taxon>
        <taxon>Methylococcales</taxon>
        <taxon>Methylococcaceae</taxon>
        <taxon>Methylomonas</taxon>
    </lineage>
</organism>
<protein>
    <submittedName>
        <fullName evidence="5">Cdc48 subfamily AAA family protein</fullName>
    </submittedName>
</protein>
<keyword evidence="3" id="KW-0812">Transmembrane</keyword>
<evidence type="ECO:0000313" key="5">
    <source>
        <dbReference type="EMBL" id="TCV86836.1"/>
    </source>
</evidence>
<comment type="caution">
    <text evidence="5">The sequence shown here is derived from an EMBL/GenBank/DDBJ whole genome shotgun (WGS) entry which is preliminary data.</text>
</comment>
<dbReference type="Pfam" id="PF07724">
    <property type="entry name" value="AAA_2"/>
    <property type="match status" value="1"/>
</dbReference>
<dbReference type="InterPro" id="IPR050130">
    <property type="entry name" value="ClpA_ClpB"/>
</dbReference>
<evidence type="ECO:0000256" key="1">
    <source>
        <dbReference type="ARBA" id="ARBA00022741"/>
    </source>
</evidence>
<evidence type="ECO:0000256" key="2">
    <source>
        <dbReference type="ARBA" id="ARBA00022840"/>
    </source>
</evidence>
<gene>
    <name evidence="5" type="ORF">EDE11_10357</name>
</gene>
<dbReference type="PANTHER" id="PTHR11638:SF18">
    <property type="entry name" value="HEAT SHOCK PROTEIN 104"/>
    <property type="match status" value="1"/>
</dbReference>
<keyword evidence="3" id="KW-0472">Membrane</keyword>
<dbReference type="SUPFAM" id="SSF52540">
    <property type="entry name" value="P-loop containing nucleoside triphosphate hydrolases"/>
    <property type="match status" value="1"/>
</dbReference>
<sequence>MLNTLNRWMPALFAIMTFVMLFQFVEDHWPKTPLIPVVVSVLRAGVWYIVAFASLGWLLLLLAWMHDRSRLPTFLKTELLMDILDRLTNKKIIEDGLAEQDNATFIDAESLSNALKQRVIGQDAVCDDMSSQIRRRLALSQRGKPVGVFMFAGPPGTGKTYLAKVLAKELERPLLHFDMTQFASGSYSLSQLFGMTKGYVGSDSYGKLTAGLRDTPNAVVLLDEIEKAHPDVLKAFLTAWNDGFVTERSDSRQISTTSAIFVLTSNAATDRLTELADTYAQDPDTMRVTAVEALREAQFAPEVLNRLDRIFVFRPLQGLDVARVAALEIEDMIRGYGLEIVEQGIEPQIILTLMARYRKLGKNSSSRDLVRAIEEQLADSLIEAKKQGVARIELGLDEQQRAVAYAKG</sequence>
<dbReference type="PANTHER" id="PTHR11638">
    <property type="entry name" value="ATP-DEPENDENT CLP PROTEASE"/>
    <property type="match status" value="1"/>
</dbReference>
<dbReference type="InterPro" id="IPR003593">
    <property type="entry name" value="AAA+_ATPase"/>
</dbReference>
<dbReference type="InterPro" id="IPR003959">
    <property type="entry name" value="ATPase_AAA_core"/>
</dbReference>
<dbReference type="PRINTS" id="PR00300">
    <property type="entry name" value="CLPPROTEASEA"/>
</dbReference>
<evidence type="ECO:0000259" key="4">
    <source>
        <dbReference type="SMART" id="SM00382"/>
    </source>
</evidence>
<dbReference type="Proteomes" id="UP000295649">
    <property type="component" value="Unassembled WGS sequence"/>
</dbReference>
<name>A0ABY2CQZ3_METMH</name>
<keyword evidence="3" id="KW-1133">Transmembrane helix</keyword>
<dbReference type="EMBL" id="SMCN01000003">
    <property type="protein sequence ID" value="TCV86836.1"/>
    <property type="molecule type" value="Genomic_DNA"/>
</dbReference>
<dbReference type="Gene3D" id="3.40.50.300">
    <property type="entry name" value="P-loop containing nucleotide triphosphate hydrolases"/>
    <property type="match status" value="1"/>
</dbReference>
<keyword evidence="2" id="KW-0067">ATP-binding</keyword>
<dbReference type="SMART" id="SM00382">
    <property type="entry name" value="AAA"/>
    <property type="match status" value="1"/>
</dbReference>
<dbReference type="InterPro" id="IPR027417">
    <property type="entry name" value="P-loop_NTPase"/>
</dbReference>
<dbReference type="RefSeq" id="WP_197488347.1">
    <property type="nucleotide sequence ID" value="NZ_LUUF01000103.1"/>
</dbReference>
<keyword evidence="6" id="KW-1185">Reference proteome</keyword>
<accession>A0ABY2CQZ3</accession>
<feature type="transmembrane region" description="Helical" evidence="3">
    <location>
        <begin position="45"/>
        <end position="65"/>
    </location>
</feature>
<evidence type="ECO:0000313" key="6">
    <source>
        <dbReference type="Proteomes" id="UP000295649"/>
    </source>
</evidence>
<reference evidence="5 6" key="1">
    <citation type="submission" date="2019-03" db="EMBL/GenBank/DDBJ databases">
        <title>Systems level insights into methane cycling in arid and semi-arid ecosystems.</title>
        <authorList>
            <person name="Kalyuzhnaya M."/>
        </authorList>
    </citation>
    <scope>NUCLEOTIDE SEQUENCE [LARGE SCALE GENOMIC DNA]</scope>
    <source>
        <strain evidence="5 6">S-1</strain>
    </source>
</reference>
<feature type="domain" description="AAA+ ATPase" evidence="4">
    <location>
        <begin position="145"/>
        <end position="317"/>
    </location>
</feature>
<feature type="transmembrane region" description="Helical" evidence="3">
    <location>
        <begin position="7"/>
        <end position="25"/>
    </location>
</feature>
<dbReference type="InterPro" id="IPR001270">
    <property type="entry name" value="ClpA/B"/>
</dbReference>
<evidence type="ECO:0000256" key="3">
    <source>
        <dbReference type="SAM" id="Phobius"/>
    </source>
</evidence>